<evidence type="ECO:0000313" key="3">
    <source>
        <dbReference type="Proteomes" id="UP000559987"/>
    </source>
</evidence>
<dbReference type="EMBL" id="JACHXZ010000004">
    <property type="protein sequence ID" value="MBB3169557.1"/>
    <property type="molecule type" value="Genomic_DNA"/>
</dbReference>
<keyword evidence="1 2" id="KW-0378">Hydrolase</keyword>
<dbReference type="EC" id="3.1.2.-" evidence="2"/>
<name>A0A839UW25_9GAMM</name>
<dbReference type="AlphaFoldDB" id="A0A839UW25"/>
<organism evidence="2 3">
    <name type="scientific">Simiduia aestuariiviva</name>
    <dbReference type="NCBI Taxonomy" id="1510459"/>
    <lineage>
        <taxon>Bacteria</taxon>
        <taxon>Pseudomonadati</taxon>
        <taxon>Pseudomonadota</taxon>
        <taxon>Gammaproteobacteria</taxon>
        <taxon>Cellvibrionales</taxon>
        <taxon>Cellvibrionaceae</taxon>
        <taxon>Simiduia</taxon>
    </lineage>
</organism>
<dbReference type="PANTHER" id="PTHR31793:SF37">
    <property type="entry name" value="ACYL-COA THIOESTER HYDROLASE YBGC"/>
    <property type="match status" value="1"/>
</dbReference>
<comment type="caution">
    <text evidence="2">The sequence shown here is derived from an EMBL/GenBank/DDBJ whole genome shotgun (WGS) entry which is preliminary data.</text>
</comment>
<dbReference type="InterPro" id="IPR050563">
    <property type="entry name" value="4-hydroxybenzoyl-CoA_TE"/>
</dbReference>
<dbReference type="InterPro" id="IPR029069">
    <property type="entry name" value="HotDog_dom_sf"/>
</dbReference>
<dbReference type="PANTHER" id="PTHR31793">
    <property type="entry name" value="4-HYDROXYBENZOYL-COA THIOESTERASE FAMILY MEMBER"/>
    <property type="match status" value="1"/>
</dbReference>
<dbReference type="CDD" id="cd00586">
    <property type="entry name" value="4HBT"/>
    <property type="match status" value="1"/>
</dbReference>
<dbReference type="Pfam" id="PF13279">
    <property type="entry name" value="4HBT_2"/>
    <property type="match status" value="1"/>
</dbReference>
<accession>A0A839UW25</accession>
<dbReference type="Gene3D" id="3.10.129.10">
    <property type="entry name" value="Hotdog Thioesterase"/>
    <property type="match status" value="2"/>
</dbReference>
<evidence type="ECO:0000256" key="1">
    <source>
        <dbReference type="ARBA" id="ARBA00022801"/>
    </source>
</evidence>
<dbReference type="RefSeq" id="WP_183911062.1">
    <property type="nucleotide sequence ID" value="NZ_JACHXZ010000004.1"/>
</dbReference>
<keyword evidence="3" id="KW-1185">Reference proteome</keyword>
<evidence type="ECO:0000313" key="2">
    <source>
        <dbReference type="EMBL" id="MBB3169557.1"/>
    </source>
</evidence>
<sequence>MHGGEPFDFPGPHTQSIAVTEAHIDGLGHVNNAVYVQWCERVAWDHSAQLGLSLADYRALDRAMAIRQAQYDYVLPALQGDSLILATWLTASDARLNMTRQFQLLRGRETLMRGCWQLVCIEMSSGRARRMPEAFLSTYQPAVVEAGDEQ</sequence>
<dbReference type="Proteomes" id="UP000559987">
    <property type="component" value="Unassembled WGS sequence"/>
</dbReference>
<proteinExistence type="predicted"/>
<dbReference type="GO" id="GO:0047617">
    <property type="term" value="F:fatty acyl-CoA hydrolase activity"/>
    <property type="evidence" value="ECO:0007669"/>
    <property type="project" value="TreeGrafter"/>
</dbReference>
<gene>
    <name evidence="2" type="ORF">FHS30_002770</name>
</gene>
<reference evidence="2 3" key="1">
    <citation type="submission" date="2020-08" db="EMBL/GenBank/DDBJ databases">
        <title>Genomic Encyclopedia of Type Strains, Phase III (KMG-III): the genomes of soil and plant-associated and newly described type strains.</title>
        <authorList>
            <person name="Whitman W."/>
        </authorList>
    </citation>
    <scope>NUCLEOTIDE SEQUENCE [LARGE SCALE GENOMIC DNA]</scope>
    <source>
        <strain evidence="2 3">CECT 8571</strain>
    </source>
</reference>
<protein>
    <submittedName>
        <fullName evidence="2">Acyl-CoA thioester hydrolase</fullName>
        <ecNumber evidence="2">3.1.2.-</ecNumber>
    </submittedName>
</protein>
<dbReference type="SUPFAM" id="SSF54637">
    <property type="entry name" value="Thioesterase/thiol ester dehydrase-isomerase"/>
    <property type="match status" value="1"/>
</dbReference>